<evidence type="ECO:0000313" key="2">
    <source>
        <dbReference type="Proteomes" id="UP001335648"/>
    </source>
</evidence>
<sequence length="81" mass="8758">MRAEDHRELRVDLSDVTGGFFKLKRAVVHEAKPTGSDIDDIKSLTFPEVSPLLTLCPSAALLCQRMMGGSAQAEGALLTLM</sequence>
<dbReference type="AlphaFoldDB" id="A0AAN8G894"/>
<accession>A0AAN8G894</accession>
<keyword evidence="2" id="KW-1185">Reference proteome</keyword>
<gene>
    <name evidence="1" type="ORF">CesoFtcFv8_026986</name>
</gene>
<proteinExistence type="predicted"/>
<name>A0AAN8G894_9TELE</name>
<organism evidence="1 2">
    <name type="scientific">Champsocephalus esox</name>
    <name type="common">pike icefish</name>
    <dbReference type="NCBI Taxonomy" id="159716"/>
    <lineage>
        <taxon>Eukaryota</taxon>
        <taxon>Metazoa</taxon>
        <taxon>Chordata</taxon>
        <taxon>Craniata</taxon>
        <taxon>Vertebrata</taxon>
        <taxon>Euteleostomi</taxon>
        <taxon>Actinopterygii</taxon>
        <taxon>Neopterygii</taxon>
        <taxon>Teleostei</taxon>
        <taxon>Neoteleostei</taxon>
        <taxon>Acanthomorphata</taxon>
        <taxon>Eupercaria</taxon>
        <taxon>Perciformes</taxon>
        <taxon>Notothenioidei</taxon>
        <taxon>Channichthyidae</taxon>
        <taxon>Champsocephalus</taxon>
    </lineage>
</organism>
<protein>
    <submittedName>
        <fullName evidence="1">Uncharacterized protein</fullName>
    </submittedName>
</protein>
<evidence type="ECO:0000313" key="1">
    <source>
        <dbReference type="EMBL" id="KAK5875963.1"/>
    </source>
</evidence>
<reference evidence="1 2" key="1">
    <citation type="journal article" date="2023" name="Mol. Biol. Evol.">
        <title>Genomics of Secondarily Temperate Adaptation in the Only Non-Antarctic Icefish.</title>
        <authorList>
            <person name="Rivera-Colon A.G."/>
            <person name="Rayamajhi N."/>
            <person name="Minhas B.F."/>
            <person name="Madrigal G."/>
            <person name="Bilyk K.T."/>
            <person name="Yoon V."/>
            <person name="Hune M."/>
            <person name="Gregory S."/>
            <person name="Cheng C.H.C."/>
            <person name="Catchen J.M."/>
        </authorList>
    </citation>
    <scope>NUCLEOTIDE SEQUENCE [LARGE SCALE GENOMIC DNA]</scope>
    <source>
        <strain evidence="1">JC2023a</strain>
    </source>
</reference>
<comment type="caution">
    <text evidence="1">The sequence shown here is derived from an EMBL/GenBank/DDBJ whole genome shotgun (WGS) entry which is preliminary data.</text>
</comment>
<dbReference type="Proteomes" id="UP001335648">
    <property type="component" value="Unassembled WGS sequence"/>
</dbReference>
<dbReference type="EMBL" id="JAULUE010002068">
    <property type="protein sequence ID" value="KAK5875963.1"/>
    <property type="molecule type" value="Genomic_DNA"/>
</dbReference>